<evidence type="ECO:0000256" key="4">
    <source>
        <dbReference type="ARBA" id="ARBA00022840"/>
    </source>
</evidence>
<dbReference type="InterPro" id="IPR027417">
    <property type="entry name" value="P-loop_NTPase"/>
</dbReference>
<keyword evidence="4 7" id="KW-0067">ATP-binding</keyword>
<protein>
    <submittedName>
        <fullName evidence="7">Zinc/manganese transport system ATP-binding protein</fullName>
    </submittedName>
</protein>
<dbReference type="InterPro" id="IPR003593">
    <property type="entry name" value="AAA+_ATPase"/>
</dbReference>
<evidence type="ECO:0000259" key="6">
    <source>
        <dbReference type="PROSITE" id="PS50893"/>
    </source>
</evidence>
<dbReference type="EMBL" id="FMBL01000001">
    <property type="protein sequence ID" value="SCC79133.1"/>
    <property type="molecule type" value="Genomic_DNA"/>
</dbReference>
<dbReference type="AlphaFoldDB" id="A0A1C4H2U5"/>
<feature type="compositionally biased region" description="Polar residues" evidence="5">
    <location>
        <begin position="1"/>
        <end position="19"/>
    </location>
</feature>
<feature type="domain" description="ABC transporter" evidence="6">
    <location>
        <begin position="33"/>
        <end position="266"/>
    </location>
</feature>
<keyword evidence="8" id="KW-1185">Reference proteome</keyword>
<reference evidence="8" key="1">
    <citation type="submission" date="2016-08" db="EMBL/GenBank/DDBJ databases">
        <authorList>
            <person name="Varghese N."/>
            <person name="Submissions Spin"/>
        </authorList>
    </citation>
    <scope>NUCLEOTIDE SEQUENCE [LARGE SCALE GENOMIC DNA]</scope>
    <source>
        <strain evidence="8">R-52791</strain>
    </source>
</reference>
<dbReference type="InterPro" id="IPR050153">
    <property type="entry name" value="Metal_Ion_Import_ABC"/>
</dbReference>
<dbReference type="GO" id="GO:0016887">
    <property type="term" value="F:ATP hydrolysis activity"/>
    <property type="evidence" value="ECO:0007669"/>
    <property type="project" value="InterPro"/>
</dbReference>
<gene>
    <name evidence="7" type="ORF">GA0061077_0591</name>
</gene>
<name>A0A1C4H2U5_9BIFI</name>
<dbReference type="Gene3D" id="3.40.50.300">
    <property type="entry name" value="P-loop containing nucleotide triphosphate hydrolases"/>
    <property type="match status" value="1"/>
</dbReference>
<comment type="similarity">
    <text evidence="1">Belongs to the ABC transporter superfamily.</text>
</comment>
<dbReference type="PROSITE" id="PS50893">
    <property type="entry name" value="ABC_TRANSPORTER_2"/>
    <property type="match status" value="1"/>
</dbReference>
<feature type="region of interest" description="Disordered" evidence="5">
    <location>
        <begin position="333"/>
        <end position="355"/>
    </location>
</feature>
<dbReference type="Pfam" id="PF00005">
    <property type="entry name" value="ABC_tran"/>
    <property type="match status" value="1"/>
</dbReference>
<evidence type="ECO:0000256" key="2">
    <source>
        <dbReference type="ARBA" id="ARBA00022448"/>
    </source>
</evidence>
<keyword evidence="2" id="KW-0813">Transport</keyword>
<proteinExistence type="inferred from homology"/>
<dbReference type="InterPro" id="IPR003439">
    <property type="entry name" value="ABC_transporter-like_ATP-bd"/>
</dbReference>
<dbReference type="PANTHER" id="PTHR42734:SF17">
    <property type="entry name" value="METAL TRANSPORT SYSTEM ATP-BINDING PROTEIN TM_0124-RELATED"/>
    <property type="match status" value="1"/>
</dbReference>
<dbReference type="STRING" id="1505727.GA0061077_0591"/>
<evidence type="ECO:0000256" key="1">
    <source>
        <dbReference type="ARBA" id="ARBA00005417"/>
    </source>
</evidence>
<dbReference type="SUPFAM" id="SSF52540">
    <property type="entry name" value="P-loop containing nucleoside triphosphate hydrolases"/>
    <property type="match status" value="1"/>
</dbReference>
<feature type="region of interest" description="Disordered" evidence="5">
    <location>
        <begin position="1"/>
        <end position="28"/>
    </location>
</feature>
<evidence type="ECO:0000313" key="8">
    <source>
        <dbReference type="Proteomes" id="UP000242610"/>
    </source>
</evidence>
<dbReference type="Proteomes" id="UP000242610">
    <property type="component" value="Unassembled WGS sequence"/>
</dbReference>
<evidence type="ECO:0000313" key="7">
    <source>
        <dbReference type="EMBL" id="SCC79133.1"/>
    </source>
</evidence>
<dbReference type="CDD" id="cd03235">
    <property type="entry name" value="ABC_Metallic_Cations"/>
    <property type="match status" value="1"/>
</dbReference>
<accession>A0A1C4H2U5</accession>
<dbReference type="GO" id="GO:0005524">
    <property type="term" value="F:ATP binding"/>
    <property type="evidence" value="ECO:0007669"/>
    <property type="project" value="UniProtKB-KW"/>
</dbReference>
<feature type="compositionally biased region" description="Basic and acidic residues" evidence="5">
    <location>
        <begin position="341"/>
        <end position="355"/>
    </location>
</feature>
<evidence type="ECO:0000256" key="5">
    <source>
        <dbReference type="SAM" id="MobiDB-lite"/>
    </source>
</evidence>
<sequence>MRTSPTNRKPTMNRQTAPASPQRDAAAHKTPALAFRNVSIKRSDRIIWRHGNFTIPSGSITAIVGANGAGKTTMLKAELGLIPLNSGKITVLGGSAGTTNGLIGYVPQNYAGDIESNLTAEQSVLLGLTGTKFGIHPTTRAQRAQAREAMRFTGVDDKRHYRLSELSGGLRQRVAIAQALVSGPQILMLDEPLANLDLAAQHEIIHVLAKLNHEMGMTIQVVSHDLNMLLPILDGAVYLLDGHPHYAQMNEVLDADLLTHLYGTKVQVITTPQGEMFVTPGPEEAVDTTPDIHRTTELAHLHDHDISDLNANFEQNETTAENVRSGNHVDTISHMASQPKQQEEDSKTENGQEEA</sequence>
<keyword evidence="3" id="KW-0547">Nucleotide-binding</keyword>
<dbReference type="PANTHER" id="PTHR42734">
    <property type="entry name" value="METAL TRANSPORT SYSTEM ATP-BINDING PROTEIN TM_0124-RELATED"/>
    <property type="match status" value="1"/>
</dbReference>
<evidence type="ECO:0000256" key="3">
    <source>
        <dbReference type="ARBA" id="ARBA00022741"/>
    </source>
</evidence>
<dbReference type="SMART" id="SM00382">
    <property type="entry name" value="AAA"/>
    <property type="match status" value="1"/>
</dbReference>
<organism evidence="7 8">
    <name type="scientific">Bifidobacterium commune</name>
    <dbReference type="NCBI Taxonomy" id="1505727"/>
    <lineage>
        <taxon>Bacteria</taxon>
        <taxon>Bacillati</taxon>
        <taxon>Actinomycetota</taxon>
        <taxon>Actinomycetes</taxon>
        <taxon>Bifidobacteriales</taxon>
        <taxon>Bifidobacteriaceae</taxon>
        <taxon>Bifidobacterium</taxon>
    </lineage>
</organism>